<proteinExistence type="predicted"/>
<accession>A0ABN1F8X5</accession>
<dbReference type="Proteomes" id="UP001501588">
    <property type="component" value="Unassembled WGS sequence"/>
</dbReference>
<dbReference type="PROSITE" id="PS51318">
    <property type="entry name" value="TAT"/>
    <property type="match status" value="1"/>
</dbReference>
<keyword evidence="4" id="KW-1185">Reference proteome</keyword>
<dbReference type="InterPro" id="IPR006311">
    <property type="entry name" value="TAT_signal"/>
</dbReference>
<gene>
    <name evidence="3" type="ORF">GCM10009416_24720</name>
</gene>
<evidence type="ECO:0000256" key="2">
    <source>
        <dbReference type="SAM" id="SignalP"/>
    </source>
</evidence>
<dbReference type="PANTHER" id="PTHR30006">
    <property type="entry name" value="THIAMINE-BINDING PERIPLASMIC PROTEIN-RELATED"/>
    <property type="match status" value="1"/>
</dbReference>
<name>A0ABN1F8X5_9PROT</name>
<dbReference type="Pfam" id="PF13416">
    <property type="entry name" value="SBP_bac_8"/>
    <property type="match status" value="1"/>
</dbReference>
<feature type="signal peptide" evidence="2">
    <location>
        <begin position="1"/>
        <end position="20"/>
    </location>
</feature>
<dbReference type="PANTHER" id="PTHR30006:SF2">
    <property type="entry name" value="ABC TRANSPORTER SUBSTRATE-BINDING PROTEIN"/>
    <property type="match status" value="1"/>
</dbReference>
<dbReference type="SUPFAM" id="SSF53850">
    <property type="entry name" value="Periplasmic binding protein-like II"/>
    <property type="match status" value="1"/>
</dbReference>
<evidence type="ECO:0000313" key="3">
    <source>
        <dbReference type="EMBL" id="GAA0585413.1"/>
    </source>
</evidence>
<dbReference type="Gene3D" id="3.40.190.10">
    <property type="entry name" value="Periplasmic binding protein-like II"/>
    <property type="match status" value="2"/>
</dbReference>
<comment type="caution">
    <text evidence="3">The sequence shown here is derived from an EMBL/GenBank/DDBJ whole genome shotgun (WGS) entry which is preliminary data.</text>
</comment>
<evidence type="ECO:0000256" key="1">
    <source>
        <dbReference type="ARBA" id="ARBA00022729"/>
    </source>
</evidence>
<dbReference type="EMBL" id="BAAAFZ010000031">
    <property type="protein sequence ID" value="GAA0585413.1"/>
    <property type="molecule type" value="Genomic_DNA"/>
</dbReference>
<evidence type="ECO:0000313" key="4">
    <source>
        <dbReference type="Proteomes" id="UP001501588"/>
    </source>
</evidence>
<dbReference type="InterPro" id="IPR006059">
    <property type="entry name" value="SBP"/>
</dbReference>
<reference evidence="3 4" key="1">
    <citation type="journal article" date="2019" name="Int. J. Syst. Evol. Microbiol.">
        <title>The Global Catalogue of Microorganisms (GCM) 10K type strain sequencing project: providing services to taxonomists for standard genome sequencing and annotation.</title>
        <authorList>
            <consortium name="The Broad Institute Genomics Platform"/>
            <consortium name="The Broad Institute Genome Sequencing Center for Infectious Disease"/>
            <person name="Wu L."/>
            <person name="Ma J."/>
        </authorList>
    </citation>
    <scope>NUCLEOTIDE SEQUENCE [LARGE SCALE GENOMIC DNA]</scope>
    <source>
        <strain evidence="3 4">JCM 9933</strain>
    </source>
</reference>
<feature type="chain" id="PRO_5046885908" evidence="2">
    <location>
        <begin position="21"/>
        <end position="347"/>
    </location>
</feature>
<dbReference type="RefSeq" id="WP_343895609.1">
    <property type="nucleotide sequence ID" value="NZ_BAAAFZ010000031.1"/>
</dbReference>
<keyword evidence="1 2" id="KW-0732">Signal</keyword>
<sequence length="347" mass="37815">MTISRRGTLAAGAAAFAAAAAGLPGVPARAQAKQVVVGTWGGDYGELLRQNIDVPLMQPQGIEVLQDVANADPRKTKMLAERQARRGTFDVSCLSDTDMHMMAQQNTLDALDTAKLPRAGSVVAGLRKPYAVPHIYSALALLYNPDKVAAPPKGFADMWDPKYRGRVGFSDILYSTNTFAAAVAGGGGFGDYEPAKRKLMELRSLDAKIYPSNEALAAALKGEEVWLTPMWLARGYMWQKAGIPLRHVVPQEGAYAIVFEAAVPRNSRNKDNAYAYLNAMLQPQAQTAFADRMGYLPTVTDATLPPAIAERISLNEADQARLRAPDYDYLLRAHGDILDFWNKQFKA</sequence>
<organism evidence="3 4">
    <name type="scientific">Craurococcus roseus</name>
    <dbReference type="NCBI Taxonomy" id="77585"/>
    <lineage>
        <taxon>Bacteria</taxon>
        <taxon>Pseudomonadati</taxon>
        <taxon>Pseudomonadota</taxon>
        <taxon>Alphaproteobacteria</taxon>
        <taxon>Acetobacterales</taxon>
        <taxon>Acetobacteraceae</taxon>
        <taxon>Craurococcus</taxon>
    </lineage>
</organism>
<protein>
    <submittedName>
        <fullName evidence="3">Extracellular solute-binding protein</fullName>
    </submittedName>
</protein>